<reference evidence="1" key="1">
    <citation type="submission" date="2021-01" db="EMBL/GenBank/DDBJ databases">
        <authorList>
            <person name="Corre E."/>
            <person name="Pelletier E."/>
            <person name="Niang G."/>
            <person name="Scheremetjew M."/>
            <person name="Finn R."/>
            <person name="Kale V."/>
            <person name="Holt S."/>
            <person name="Cochrane G."/>
            <person name="Meng A."/>
            <person name="Brown T."/>
            <person name="Cohen L."/>
        </authorList>
    </citation>
    <scope>NUCLEOTIDE SEQUENCE</scope>
    <source>
        <strain evidence="1">NIES-2562</strain>
    </source>
</reference>
<evidence type="ECO:0000313" key="1">
    <source>
        <dbReference type="EMBL" id="CAE0261710.1"/>
    </source>
</evidence>
<dbReference type="AlphaFoldDB" id="A0A7S3DLN1"/>
<dbReference type="GO" id="GO:0003352">
    <property type="term" value="P:regulation of cilium movement"/>
    <property type="evidence" value="ECO:0007669"/>
    <property type="project" value="InterPro"/>
</dbReference>
<sequence>MVLLHVKRHDREFLFETSVAEKADNVARQLVELFNLRLKIGRLAEQAEQLAKHGPSKKPDFQGLPDDMKDLTLDEEKVEWVKPDNYKPDPTARRTGAAPEDSVAQVILKTVSEAKESTSNDLVSKKTLTTRALLQNALDGLKGAIMIAYPEGLPEYDPVRQILDDTEVLEGAPSQEILDIESTTMWWAGKEILREQKMGDRVGKNEKTKIVVKLQKKGQGAPSREPLIDQKTQEEMMSYYHKKQEEMKKLTEDSEDAYLNSSWANPGTLKGQLLNGGRDVRWK</sequence>
<dbReference type="Pfam" id="PF11069">
    <property type="entry name" value="CFAP298"/>
    <property type="match status" value="1"/>
</dbReference>
<name>A0A7S3DLN1_9EUKA</name>
<accession>A0A7S3DLN1</accession>
<proteinExistence type="predicted"/>
<dbReference type="EMBL" id="HBIB01036873">
    <property type="protein sequence ID" value="CAE0261710.1"/>
    <property type="molecule type" value="Transcribed_RNA"/>
</dbReference>
<organism evidence="1">
    <name type="scientific">Palpitomonas bilix</name>
    <dbReference type="NCBI Taxonomy" id="652834"/>
    <lineage>
        <taxon>Eukaryota</taxon>
        <taxon>Eukaryota incertae sedis</taxon>
    </lineage>
</organism>
<dbReference type="InterPro" id="IPR021298">
    <property type="entry name" value="CFAP298"/>
</dbReference>
<dbReference type="PANTHER" id="PTHR13238">
    <property type="entry name" value="PROTEIN C21ORF59"/>
    <property type="match status" value="1"/>
</dbReference>
<protein>
    <submittedName>
        <fullName evidence="1">Uncharacterized protein</fullName>
    </submittedName>
</protein>
<gene>
    <name evidence="1" type="ORF">PBIL07802_LOCUS24003</name>
</gene>